<evidence type="ECO:0000313" key="2">
    <source>
        <dbReference type="EMBL" id="KGE86649.1"/>
    </source>
</evidence>
<dbReference type="STRING" id="1524460.IX84_20425"/>
<keyword evidence="3" id="KW-1185">Reference proteome</keyword>
<accession>A0A098S2R6</accession>
<feature type="chain" id="PRO_5001939787" description="Lipoprotein" evidence="1">
    <location>
        <begin position="22"/>
        <end position="396"/>
    </location>
</feature>
<protein>
    <recommendedName>
        <fullName evidence="4">Lipoprotein</fullName>
    </recommendedName>
</protein>
<sequence>MRTRYSFSLIAILFISLSSCVSPEKLVEHGNYEAAIEVAARRLAGKKNKKTRLVLALEEAFQKANQRDLSAADRLKRQNRPENWARIHEHYLSIRKRQEAVAPLLPLVSKEGIKANFRFVKVDELEMESREKAAEFHYAEAKALLRDARQGEDRLAARRAYAELDRIRQYFSRYREVEQLQEEALYLGTTHILVSMRQEAPVAIPNAFERELTAMAVQDLNSQWKVYHTRPVEGLHYDYEVVMRINRIEISPGLVREREYEETAVVEDGWEYVLDANGNVAKDSLGNDITQPREVTVRALILENYQNKTARVSGRLEFVDRSTDNLIHTEPMFAEAVFENYAATFRGDKRALSKQSRQRIGNQPVPFPSEEMLLLQAVERLKPFVKREIAGARRMI</sequence>
<reference evidence="2 3" key="1">
    <citation type="journal article" date="2014" name="Int. J. Syst. Evol. Microbiol.">
        <title>Phaeodactylibacter xiamenensis gen. nov., sp. nov., a member of the family Saprospiraceae isolated from the marine alga Phaeodactylum tricornutum.</title>
        <authorList>
            <person name="Chen Z.Jr."/>
            <person name="Lei X."/>
            <person name="Lai Q."/>
            <person name="Li Y."/>
            <person name="Zhang B."/>
            <person name="Zhang J."/>
            <person name="Zhang H."/>
            <person name="Yang L."/>
            <person name="Zheng W."/>
            <person name="Tian Y."/>
            <person name="Yu Z."/>
            <person name="Xu H.Jr."/>
            <person name="Zheng T."/>
        </authorList>
    </citation>
    <scope>NUCLEOTIDE SEQUENCE [LARGE SCALE GENOMIC DNA]</scope>
    <source>
        <strain evidence="2 3">KD52</strain>
    </source>
</reference>
<gene>
    <name evidence="2" type="ORF">IX84_20425</name>
</gene>
<organism evidence="2 3">
    <name type="scientific">Phaeodactylibacter xiamenensis</name>
    <dbReference type="NCBI Taxonomy" id="1524460"/>
    <lineage>
        <taxon>Bacteria</taxon>
        <taxon>Pseudomonadati</taxon>
        <taxon>Bacteroidota</taxon>
        <taxon>Saprospiria</taxon>
        <taxon>Saprospirales</taxon>
        <taxon>Haliscomenobacteraceae</taxon>
        <taxon>Phaeodactylibacter</taxon>
    </lineage>
</organism>
<keyword evidence="1" id="KW-0732">Signal</keyword>
<comment type="caution">
    <text evidence="2">The sequence shown here is derived from an EMBL/GenBank/DDBJ whole genome shotgun (WGS) entry which is preliminary data.</text>
</comment>
<evidence type="ECO:0000256" key="1">
    <source>
        <dbReference type="SAM" id="SignalP"/>
    </source>
</evidence>
<evidence type="ECO:0000313" key="3">
    <source>
        <dbReference type="Proteomes" id="UP000029736"/>
    </source>
</evidence>
<dbReference type="EMBL" id="JPOS01000076">
    <property type="protein sequence ID" value="KGE86649.1"/>
    <property type="molecule type" value="Genomic_DNA"/>
</dbReference>
<name>A0A098S2R6_9BACT</name>
<dbReference type="PROSITE" id="PS51257">
    <property type="entry name" value="PROKAR_LIPOPROTEIN"/>
    <property type="match status" value="1"/>
</dbReference>
<dbReference type="OrthoDB" id="1489643at2"/>
<dbReference type="Proteomes" id="UP000029736">
    <property type="component" value="Unassembled WGS sequence"/>
</dbReference>
<dbReference type="RefSeq" id="WP_044224562.1">
    <property type="nucleotide sequence ID" value="NZ_JBKAGJ010000069.1"/>
</dbReference>
<proteinExistence type="predicted"/>
<dbReference type="AlphaFoldDB" id="A0A098S2R6"/>
<feature type="signal peptide" evidence="1">
    <location>
        <begin position="1"/>
        <end position="21"/>
    </location>
</feature>
<evidence type="ECO:0008006" key="4">
    <source>
        <dbReference type="Google" id="ProtNLM"/>
    </source>
</evidence>